<dbReference type="PANTHER" id="PTHR42698">
    <property type="entry name" value="GTPASE ERA"/>
    <property type="match status" value="1"/>
</dbReference>
<dbReference type="NCBIfam" id="TIGR00436">
    <property type="entry name" value="era"/>
    <property type="match status" value="1"/>
</dbReference>
<keyword evidence="5 6" id="KW-0342">GTP-binding</keyword>
<feature type="binding site" evidence="6">
    <location>
        <begin position="148"/>
        <end position="151"/>
    </location>
    <ligand>
        <name>GTP</name>
        <dbReference type="ChEBI" id="CHEBI:37565"/>
    </ligand>
</feature>
<evidence type="ECO:0000313" key="13">
    <source>
        <dbReference type="Proteomes" id="UP001055102"/>
    </source>
</evidence>
<feature type="region of interest" description="G4" evidence="7">
    <location>
        <begin position="148"/>
        <end position="151"/>
    </location>
</feature>
<dbReference type="Proteomes" id="UP001055102">
    <property type="component" value="Unassembled WGS sequence"/>
</dbReference>
<dbReference type="InterPro" id="IPR027417">
    <property type="entry name" value="P-loop_NTPase"/>
</dbReference>
<feature type="domain" description="Era-type G" evidence="11">
    <location>
        <begin position="31"/>
        <end position="198"/>
    </location>
</feature>
<dbReference type="EMBL" id="BPQR01000003">
    <property type="protein sequence ID" value="GJE04909.1"/>
    <property type="molecule type" value="Genomic_DNA"/>
</dbReference>
<keyword evidence="4 6" id="KW-0694">RNA-binding</keyword>
<feature type="region of interest" description="G3" evidence="7">
    <location>
        <begin position="86"/>
        <end position="89"/>
    </location>
</feature>
<dbReference type="Pfam" id="PF01926">
    <property type="entry name" value="MMR_HSR1"/>
    <property type="match status" value="1"/>
</dbReference>
<name>A0ABQ4SQY0_9HYPH</name>
<comment type="caution">
    <text evidence="12">The sequence shown here is derived from an EMBL/GenBank/DDBJ whole genome shotgun (WGS) entry which is preliminary data.</text>
</comment>
<dbReference type="InterPro" id="IPR005225">
    <property type="entry name" value="Small_GTP-bd"/>
</dbReference>
<dbReference type="InterPro" id="IPR009019">
    <property type="entry name" value="KH_sf_prok-type"/>
</dbReference>
<reference evidence="12" key="2">
    <citation type="submission" date="2021-08" db="EMBL/GenBank/DDBJ databases">
        <authorList>
            <person name="Tani A."/>
            <person name="Ola A."/>
            <person name="Ogura Y."/>
            <person name="Katsura K."/>
            <person name="Hayashi T."/>
        </authorList>
    </citation>
    <scope>NUCLEOTIDE SEQUENCE</scope>
    <source>
        <strain evidence="12">LMG 23639</strain>
    </source>
</reference>
<keyword evidence="6" id="KW-0699">rRNA-binding</keyword>
<proteinExistence type="inferred from homology"/>
<dbReference type="SUPFAM" id="SSF54814">
    <property type="entry name" value="Prokaryotic type KH domain (KH-domain type II)"/>
    <property type="match status" value="1"/>
</dbReference>
<feature type="binding site" evidence="6">
    <location>
        <begin position="39"/>
        <end position="46"/>
    </location>
    <ligand>
        <name>GTP</name>
        <dbReference type="ChEBI" id="CHEBI:37565"/>
    </ligand>
</feature>
<dbReference type="InterPro" id="IPR030388">
    <property type="entry name" value="G_ERA_dom"/>
</dbReference>
<evidence type="ECO:0000256" key="5">
    <source>
        <dbReference type="ARBA" id="ARBA00023134"/>
    </source>
</evidence>
<comment type="function">
    <text evidence="6">An essential GTPase that binds both GDP and GTP, with rapid nucleotide exchange. Plays a role in 16S rRNA processing and 30S ribosomal subunit biogenesis and possibly also in cell cycle regulation and energy metabolism.</text>
</comment>
<feature type="region of interest" description="G2" evidence="7">
    <location>
        <begin position="65"/>
        <end position="69"/>
    </location>
</feature>
<dbReference type="InterPro" id="IPR015946">
    <property type="entry name" value="KH_dom-like_a/b"/>
</dbReference>
<feature type="region of interest" description="Disordered" evidence="9">
    <location>
        <begin position="1"/>
        <end position="24"/>
    </location>
</feature>
<evidence type="ECO:0000313" key="12">
    <source>
        <dbReference type="EMBL" id="GJE04909.1"/>
    </source>
</evidence>
<comment type="similarity">
    <text evidence="1 6 7 8">Belongs to the TRAFAC class TrmE-Era-EngA-EngB-Septin-like GTPase superfamily. Era GTPase family.</text>
</comment>
<keyword evidence="6" id="KW-1003">Cell membrane</keyword>
<evidence type="ECO:0000256" key="3">
    <source>
        <dbReference type="ARBA" id="ARBA00022741"/>
    </source>
</evidence>
<dbReference type="PROSITE" id="PS50823">
    <property type="entry name" value="KH_TYPE_2"/>
    <property type="match status" value="1"/>
</dbReference>
<evidence type="ECO:0000259" key="11">
    <source>
        <dbReference type="PROSITE" id="PS51713"/>
    </source>
</evidence>
<dbReference type="NCBIfam" id="TIGR00231">
    <property type="entry name" value="small_GTP"/>
    <property type="match status" value="1"/>
</dbReference>
<dbReference type="InterPro" id="IPR005662">
    <property type="entry name" value="GTPase_Era-like"/>
</dbReference>
<keyword evidence="13" id="KW-1185">Reference proteome</keyword>
<dbReference type="NCBIfam" id="NF000908">
    <property type="entry name" value="PRK00089.1"/>
    <property type="match status" value="1"/>
</dbReference>
<dbReference type="PANTHER" id="PTHR42698:SF1">
    <property type="entry name" value="GTPASE ERA, MITOCHONDRIAL"/>
    <property type="match status" value="1"/>
</dbReference>
<dbReference type="RefSeq" id="WP_373319923.1">
    <property type="nucleotide sequence ID" value="NZ_BPQR01000003.1"/>
</dbReference>
<dbReference type="InterPro" id="IPR006073">
    <property type="entry name" value="GTP-bd"/>
</dbReference>
<keyword evidence="3 6" id="KW-0547">Nucleotide-binding</keyword>
<evidence type="ECO:0000256" key="9">
    <source>
        <dbReference type="SAM" id="MobiDB-lite"/>
    </source>
</evidence>
<evidence type="ECO:0000256" key="2">
    <source>
        <dbReference type="ARBA" id="ARBA00020484"/>
    </source>
</evidence>
<reference evidence="12" key="1">
    <citation type="journal article" date="2021" name="Front. Microbiol.">
        <title>Comprehensive Comparative Genomics and Phenotyping of Methylobacterium Species.</title>
        <authorList>
            <person name="Alessa O."/>
            <person name="Ogura Y."/>
            <person name="Fujitani Y."/>
            <person name="Takami H."/>
            <person name="Hayashi T."/>
            <person name="Sahin N."/>
            <person name="Tani A."/>
        </authorList>
    </citation>
    <scope>NUCLEOTIDE SEQUENCE</scope>
    <source>
        <strain evidence="12">LMG 23639</strain>
    </source>
</reference>
<dbReference type="Gene3D" id="3.30.300.20">
    <property type="match status" value="1"/>
</dbReference>
<dbReference type="SUPFAM" id="SSF52540">
    <property type="entry name" value="P-loop containing nucleoside triphosphate hydrolases"/>
    <property type="match status" value="1"/>
</dbReference>
<dbReference type="HAMAP" id="MF_00367">
    <property type="entry name" value="GTPase_Era"/>
    <property type="match status" value="1"/>
</dbReference>
<gene>
    <name evidence="6 12" type="primary">era</name>
    <name evidence="12" type="ORF">AOPFMNJM_0201</name>
</gene>
<evidence type="ECO:0000256" key="6">
    <source>
        <dbReference type="HAMAP-Rule" id="MF_00367"/>
    </source>
</evidence>
<dbReference type="CDD" id="cd04163">
    <property type="entry name" value="Era"/>
    <property type="match status" value="1"/>
</dbReference>
<protein>
    <recommendedName>
        <fullName evidence="2 6">GTPase Era</fullName>
    </recommendedName>
</protein>
<dbReference type="CDD" id="cd22534">
    <property type="entry name" value="KH-II_Era"/>
    <property type="match status" value="1"/>
</dbReference>
<keyword evidence="6" id="KW-0690">Ribosome biogenesis</keyword>
<dbReference type="InterPro" id="IPR004044">
    <property type="entry name" value="KH_dom_type_2"/>
</dbReference>
<feature type="region of interest" description="G1" evidence="7">
    <location>
        <begin position="39"/>
        <end position="46"/>
    </location>
</feature>
<organism evidence="12 13">
    <name type="scientific">Methylobacterium jeotgali</name>
    <dbReference type="NCBI Taxonomy" id="381630"/>
    <lineage>
        <taxon>Bacteria</taxon>
        <taxon>Pseudomonadati</taxon>
        <taxon>Pseudomonadota</taxon>
        <taxon>Alphaproteobacteria</taxon>
        <taxon>Hyphomicrobiales</taxon>
        <taxon>Methylobacteriaceae</taxon>
        <taxon>Methylobacterium</taxon>
    </lineage>
</organism>
<evidence type="ECO:0000256" key="4">
    <source>
        <dbReference type="ARBA" id="ARBA00022884"/>
    </source>
</evidence>
<feature type="compositionally biased region" description="Basic and acidic residues" evidence="9">
    <location>
        <begin position="1"/>
        <end position="12"/>
    </location>
</feature>
<dbReference type="Gene3D" id="3.40.50.300">
    <property type="entry name" value="P-loop containing nucleotide triphosphate hydrolases"/>
    <property type="match status" value="1"/>
</dbReference>
<accession>A0ABQ4SQY0</accession>
<dbReference type="Pfam" id="PF07650">
    <property type="entry name" value="KH_2"/>
    <property type="match status" value="1"/>
</dbReference>
<keyword evidence="6" id="KW-0963">Cytoplasm</keyword>
<dbReference type="PROSITE" id="PS51713">
    <property type="entry name" value="G_ERA"/>
    <property type="match status" value="1"/>
</dbReference>
<sequence length="325" mass="35509">MSEVDESGRDDVPPPQAEAAQAAPGMPADARAGFVALIGVPNAGKSTLLNSLVGTKVSIVSRKVQTTRALIRGIVMEGASQIVLVDTPGIFAPKRRLDRAMVHSAWGGAADADAVCLLVDARKGVDEEVEAVLGRLAEVKRRRFLILNKIDLIPRERLLALAADLNGRLPFAETFMISALNGDGVADLRRALAGLMPPGPWLYPEDQVSDAPLRMLAAEITREKIYDRLHEELPYRSTVETDQWQVRADGSVRIEQTIFVERESQRSIVLGKGGRTIKAIGQAARVEIAEAAEATVHLFLHVKVRENWADDPARYREMGLEFPRG</sequence>
<comment type="subcellular location">
    <subcellularLocation>
        <location evidence="6">Cytoplasm</location>
    </subcellularLocation>
    <subcellularLocation>
        <location evidence="6">Cell membrane</location>
        <topology evidence="6">Peripheral membrane protein</topology>
    </subcellularLocation>
</comment>
<feature type="binding site" evidence="6">
    <location>
        <begin position="86"/>
        <end position="90"/>
    </location>
    <ligand>
        <name>GTP</name>
        <dbReference type="ChEBI" id="CHEBI:37565"/>
    </ligand>
</feature>
<feature type="region of interest" description="G5" evidence="7">
    <location>
        <begin position="177"/>
        <end position="179"/>
    </location>
</feature>
<feature type="domain" description="KH type-2" evidence="10">
    <location>
        <begin position="229"/>
        <end position="306"/>
    </location>
</feature>
<comment type="subunit">
    <text evidence="6">Monomer.</text>
</comment>
<keyword evidence="6" id="KW-0472">Membrane</keyword>
<evidence type="ECO:0000256" key="7">
    <source>
        <dbReference type="PROSITE-ProRule" id="PRU01050"/>
    </source>
</evidence>
<evidence type="ECO:0000256" key="1">
    <source>
        <dbReference type="ARBA" id="ARBA00007921"/>
    </source>
</evidence>
<evidence type="ECO:0000259" key="10">
    <source>
        <dbReference type="PROSITE" id="PS50823"/>
    </source>
</evidence>
<evidence type="ECO:0000256" key="8">
    <source>
        <dbReference type="RuleBase" id="RU003761"/>
    </source>
</evidence>